<feature type="binding site" evidence="9">
    <location>
        <position position="387"/>
    </location>
    <ligand>
        <name>Zn(2+)</name>
        <dbReference type="ChEBI" id="CHEBI:29105"/>
        <note>catalytic</note>
    </ligand>
</feature>
<dbReference type="Gene3D" id="3.40.390.10">
    <property type="entry name" value="Collagenase (Catalytic Domain)"/>
    <property type="match status" value="1"/>
</dbReference>
<feature type="compositionally biased region" description="Polar residues" evidence="10">
    <location>
        <begin position="1689"/>
        <end position="1699"/>
    </location>
</feature>
<dbReference type="PROSITE" id="PS50214">
    <property type="entry name" value="DISINTEGRIN_2"/>
    <property type="match status" value="1"/>
</dbReference>
<accession>A0A8D9E0F8</accession>
<dbReference type="InterPro" id="IPR024079">
    <property type="entry name" value="MetalloPept_cat_dom_sf"/>
</dbReference>
<evidence type="ECO:0000313" key="15">
    <source>
        <dbReference type="EMBL" id="CAG6733995.1"/>
    </source>
</evidence>
<dbReference type="PROSITE" id="PS50026">
    <property type="entry name" value="EGF_3"/>
    <property type="match status" value="1"/>
</dbReference>
<feature type="region of interest" description="Disordered" evidence="10">
    <location>
        <begin position="1040"/>
        <end position="1059"/>
    </location>
</feature>
<feature type="compositionally biased region" description="Polar residues" evidence="10">
    <location>
        <begin position="1527"/>
        <end position="1574"/>
    </location>
</feature>
<feature type="compositionally biased region" description="Polar residues" evidence="10">
    <location>
        <begin position="1222"/>
        <end position="1243"/>
    </location>
</feature>
<evidence type="ECO:0000256" key="8">
    <source>
        <dbReference type="PROSITE-ProRule" id="PRU00076"/>
    </source>
</evidence>
<dbReference type="SMART" id="SM00608">
    <property type="entry name" value="ACR"/>
    <property type="match status" value="1"/>
</dbReference>
<keyword evidence="4" id="KW-0378">Hydrolase</keyword>
<dbReference type="InterPro" id="IPR036436">
    <property type="entry name" value="Disintegrin_dom_sf"/>
</dbReference>
<evidence type="ECO:0000256" key="10">
    <source>
        <dbReference type="SAM" id="MobiDB-lite"/>
    </source>
</evidence>
<feature type="disulfide bond" evidence="7">
    <location>
        <begin position="514"/>
        <end position="534"/>
    </location>
</feature>
<feature type="compositionally biased region" description="Low complexity" evidence="10">
    <location>
        <begin position="1390"/>
        <end position="1474"/>
    </location>
</feature>
<dbReference type="InterPro" id="IPR006586">
    <property type="entry name" value="ADAM_Cys-rich"/>
</dbReference>
<feature type="domain" description="EGF-like" evidence="12">
    <location>
        <begin position="693"/>
        <end position="725"/>
    </location>
</feature>
<feature type="binding site" evidence="9">
    <location>
        <position position="383"/>
    </location>
    <ligand>
        <name>Zn(2+)</name>
        <dbReference type="ChEBI" id="CHEBI:29105"/>
        <note>catalytic</note>
    </ligand>
</feature>
<feature type="region of interest" description="Disordered" evidence="10">
    <location>
        <begin position="942"/>
        <end position="1035"/>
    </location>
</feature>
<dbReference type="InterPro" id="IPR001590">
    <property type="entry name" value="Peptidase_M12B"/>
</dbReference>
<feature type="compositionally biased region" description="Low complexity" evidence="10">
    <location>
        <begin position="1161"/>
        <end position="1221"/>
    </location>
</feature>
<keyword evidence="11" id="KW-0732">Signal</keyword>
<dbReference type="InterPro" id="IPR000742">
    <property type="entry name" value="EGF"/>
</dbReference>
<feature type="disulfide bond" evidence="9">
    <location>
        <begin position="403"/>
        <end position="427"/>
    </location>
</feature>
<dbReference type="PANTHER" id="PTHR11905:SF159">
    <property type="entry name" value="ADAM METALLOPROTEASE"/>
    <property type="match status" value="1"/>
</dbReference>
<reference evidence="15" key="1">
    <citation type="submission" date="2021-05" db="EMBL/GenBank/DDBJ databases">
        <authorList>
            <person name="Alioto T."/>
            <person name="Alioto T."/>
            <person name="Gomez Garrido J."/>
        </authorList>
    </citation>
    <scope>NUCLEOTIDE SEQUENCE</scope>
</reference>
<evidence type="ECO:0000256" key="7">
    <source>
        <dbReference type="PROSITE-ProRule" id="PRU00068"/>
    </source>
</evidence>
<feature type="domain" description="Disintegrin" evidence="13">
    <location>
        <begin position="454"/>
        <end position="542"/>
    </location>
</feature>
<feature type="compositionally biased region" description="Polar residues" evidence="10">
    <location>
        <begin position="1712"/>
        <end position="1723"/>
    </location>
</feature>
<feature type="binding site" evidence="9">
    <location>
        <position position="393"/>
    </location>
    <ligand>
        <name>Zn(2+)</name>
        <dbReference type="ChEBI" id="CHEBI:29105"/>
        <note>catalytic</note>
    </ligand>
</feature>
<evidence type="ECO:0000256" key="2">
    <source>
        <dbReference type="ARBA" id="ARBA00022692"/>
    </source>
</evidence>
<keyword evidence="4" id="KW-0482">Metalloprotease</keyword>
<evidence type="ECO:0000256" key="9">
    <source>
        <dbReference type="PROSITE-ProRule" id="PRU00276"/>
    </source>
</evidence>
<feature type="region of interest" description="Disordered" evidence="10">
    <location>
        <begin position="1100"/>
        <end position="1251"/>
    </location>
</feature>
<dbReference type="FunFam" id="3.40.390.10:FF:000002">
    <property type="entry name" value="Disintegrin and metalloproteinase domain-containing protein 22"/>
    <property type="match status" value="1"/>
</dbReference>
<keyword evidence="5" id="KW-0472">Membrane</keyword>
<dbReference type="Gene3D" id="4.10.70.10">
    <property type="entry name" value="Disintegrin domain"/>
    <property type="match status" value="1"/>
</dbReference>
<name>A0A8D9E0F8_9HEMI</name>
<dbReference type="PROSITE" id="PS01186">
    <property type="entry name" value="EGF_2"/>
    <property type="match status" value="1"/>
</dbReference>
<dbReference type="SUPFAM" id="SSF55486">
    <property type="entry name" value="Metalloproteases ('zincins'), catalytic domain"/>
    <property type="match status" value="1"/>
</dbReference>
<dbReference type="PROSITE" id="PS50215">
    <property type="entry name" value="ADAM_MEPRO"/>
    <property type="match status" value="1"/>
</dbReference>
<evidence type="ECO:0000256" key="6">
    <source>
        <dbReference type="ARBA" id="ARBA00023157"/>
    </source>
</evidence>
<keyword evidence="4" id="KW-0645">Protease</keyword>
<sequence length="1723" mass="184185">MYLIVWFSLLLGSAVPLASAEIVYSHNFQDVLPHPHTAAGLSDFAHFSLVQPSYLHSRTKRQISSTKLNQDSTEHINHLAVKYSINNTLYILDLILNRDLLPASYFEKHQQDGAYVIRNRTNAKDIELCHYKGVLRDVPGSWAAISTCDNNLRGVIYDGSELNYIEPLLTNQSTTIRHPNVSHSNHSNPADSNGLSQHILYKHSDFVSHDKYQCGYKSAHDKLRTKRDTLTRHDTIRGPWNANVKSRYLELVLVVDNKLYNLFRKSTKDVYTHCKDIVNVINALYEKLNIFVALVGVVIWTETDEIPFNTNGDLTLNNFLTYRRERLVREHPNDNAQLLTGMTFQDGVVGKALKGPICTYEFSGGVNVDHNSAVGLVATTVAHEMGHNLGMEHDTSSGQTPECKCPSDRCIMSPSSSSISPTEWSSCSQEYLALAFDHGMDYCMRNKPKALFDGPVCGNGFVEDGEECDCGLESSCNNKCCNATTCMLHENATCATGSCCNFQTCSPHPAGRACRTADRECDLSEYCTGDSEFCPEDVFKMDGELCKGGDAYCYEGSCRTHSDQCRLLWGPSGTSSDKQCFLQNKNGNRHGNCGYNKTSKNYTKCDDADIMCGMLQCQYLTEKLEFGLESVAILSHSFINPGGSILPCRSAIVDMGLSQVDPGLSPDGARCGPDKMCVNRKCTSVTVLREAMPVHDCPNNCHDQGVCNSRGHCHCNPGFAPPHCEYPGVGGSVDSGPASDPNESRLFITLLFAFLVAVLPLSALILFLKYYNNHPKSFWWKRPGVSRLGDKKKSTSGSGTKSMQNNTSSGRRDPLLLPPSDPARVTPYKNGSIPSRPAPVKPSPPKLPNDVHLPVRAAPKIPSTTARLSENYDFTLTLPPELPPANKNASNRPLISSPVLADTTSRTVRELIQANNTGNPFKDKPFLPNQTGGVTRGVTLTSSNSTGATPFMNKDTESAAVSNSKETRIVNPFLGNTSSVSTSPAQTSGMNANPSLTSNSGVPSNTSNGTPLAASSKASTLPSNPSQSSTHSTLNRITSYLSRNSSKRKSKTLTPPSGQIILGSARSLEISQPILQDSQVSIPLNKIQDTQDTSVSLMKRTQSMREPDVHFKRPNLPAFGSMRAKRPQSLAGGQRPSVPPPPAPSGITSLPGYQNPTSLGTSNAHSTSNSSPANNSNTMFTTTSPTNTTSNPVGNSNSNALSNSNAMFRTMSPTSNSTSNSILRPTTSSMNSTSAAPVSTTDAVASGPAGKPKTYDDCLNLLSDSLAALSNMNHNPGDNIYAVIEESPPSSMGLLGEIVSEIAARNTESIYSSNSLMEKNLYMNTGDAGNPGLNRDMDNASTTSSGYLSPINAINNQENRSSINRSTENRSSINQSTENRPPDLQKSEPSSSSSSAYRLNNRPSGSVPSSSVPLSNSVTNNNSVSNSSFSSNVPSSISNSKSNSTTSATSSTSNSSNSKSNSTSSFSQPSSKLSSLNIKPIVSSLHSSNKFKSVGPSSNSNNTTSASITSKQSSSNASTINTSAPSEPNNTSRPTTLPGLKSTTSTLATSGGPNSKPTTTSLAGNGGTKSSTTKPGVLTGNVEIKPTKPSLAEEIGTKSSIGTSSIGKTSSVPTTEASKKPAAPTYKPYTASRGPLSGHTVSSYSKPAAPMSKPSLPVTSSVSNMISKPAVPQRPSLSSGGLKRPDLISSCSTGGQLATSPDVVNKGKPRSNVANLQQKFETH</sequence>
<feature type="compositionally biased region" description="Pro residues" evidence="10">
    <location>
        <begin position="836"/>
        <end position="847"/>
    </location>
</feature>
<feature type="signal peptide" evidence="11">
    <location>
        <begin position="1"/>
        <end position="20"/>
    </location>
</feature>
<feature type="disulfide bond" evidence="8">
    <location>
        <begin position="697"/>
        <end position="707"/>
    </location>
</feature>
<feature type="compositionally biased region" description="Low complexity" evidence="10">
    <location>
        <begin position="1597"/>
        <end position="1611"/>
    </location>
</feature>
<keyword evidence="9" id="KW-0479">Metal-binding</keyword>
<dbReference type="InterPro" id="IPR034027">
    <property type="entry name" value="Reprolysin_adamalysin"/>
</dbReference>
<dbReference type="Pfam" id="PF08516">
    <property type="entry name" value="ADAM_CR"/>
    <property type="match status" value="1"/>
</dbReference>
<dbReference type="FunFam" id="4.10.70.10:FF:000001">
    <property type="entry name" value="Disintegrin and metalloproteinase domain-containing protein 22"/>
    <property type="match status" value="1"/>
</dbReference>
<feature type="active site" evidence="9">
    <location>
        <position position="384"/>
    </location>
</feature>
<feature type="disulfide bond" evidence="9">
    <location>
        <begin position="405"/>
        <end position="410"/>
    </location>
</feature>
<dbReference type="GO" id="GO:0007229">
    <property type="term" value="P:integrin-mediated signaling pathway"/>
    <property type="evidence" value="ECO:0007669"/>
    <property type="project" value="UniProtKB-KW"/>
</dbReference>
<keyword evidence="2" id="KW-0812">Transmembrane</keyword>
<comment type="caution">
    <text evidence="8">Lacks conserved residue(s) required for the propagation of feature annotation.</text>
</comment>
<evidence type="ECO:0000256" key="5">
    <source>
        <dbReference type="ARBA" id="ARBA00023136"/>
    </source>
</evidence>
<feature type="compositionally biased region" description="Low complexity" evidence="10">
    <location>
        <begin position="1497"/>
        <end position="1526"/>
    </location>
</feature>
<feature type="compositionally biased region" description="Polar residues" evidence="10">
    <location>
        <begin position="1016"/>
        <end position="1035"/>
    </location>
</feature>
<evidence type="ECO:0000259" key="14">
    <source>
        <dbReference type="PROSITE" id="PS50215"/>
    </source>
</evidence>
<dbReference type="CDD" id="cd04269">
    <property type="entry name" value="ZnMc_adamalysin_II_like"/>
    <property type="match status" value="1"/>
</dbReference>
<keyword evidence="15" id="KW-0401">Integrin</keyword>
<feature type="domain" description="Peptidase M12B" evidence="14">
    <location>
        <begin position="247"/>
        <end position="448"/>
    </location>
</feature>
<feature type="compositionally biased region" description="Polar residues" evidence="10">
    <location>
        <begin position="1657"/>
        <end position="1666"/>
    </location>
</feature>
<evidence type="ECO:0000256" key="4">
    <source>
        <dbReference type="ARBA" id="ARBA00023049"/>
    </source>
</evidence>
<dbReference type="GO" id="GO:0046872">
    <property type="term" value="F:metal ion binding"/>
    <property type="evidence" value="ECO:0007669"/>
    <property type="project" value="UniProtKB-KW"/>
</dbReference>
<evidence type="ECO:0000256" key="3">
    <source>
        <dbReference type="ARBA" id="ARBA00022989"/>
    </source>
</evidence>
<dbReference type="GO" id="GO:0004222">
    <property type="term" value="F:metalloendopeptidase activity"/>
    <property type="evidence" value="ECO:0007669"/>
    <property type="project" value="InterPro"/>
</dbReference>
<evidence type="ECO:0000259" key="12">
    <source>
        <dbReference type="PROSITE" id="PS50026"/>
    </source>
</evidence>
<protein>
    <submittedName>
        <fullName evidence="15">Disintegrin and metalloproteinase domain-containing protein 12</fullName>
    </submittedName>
</protein>
<keyword evidence="9" id="KW-0862">Zinc</keyword>
<keyword evidence="8" id="KW-0245">EGF-like domain</keyword>
<dbReference type="GO" id="GO:0016020">
    <property type="term" value="C:membrane"/>
    <property type="evidence" value="ECO:0007669"/>
    <property type="project" value="UniProtKB-SubCell"/>
</dbReference>
<feature type="chain" id="PRO_5034147297" evidence="11">
    <location>
        <begin position="21"/>
        <end position="1723"/>
    </location>
</feature>
<evidence type="ECO:0000259" key="13">
    <source>
        <dbReference type="PROSITE" id="PS50214"/>
    </source>
</evidence>
<dbReference type="Pfam" id="PF01421">
    <property type="entry name" value="Reprolysin"/>
    <property type="match status" value="1"/>
</dbReference>
<evidence type="ECO:0000256" key="11">
    <source>
        <dbReference type="SAM" id="SignalP"/>
    </source>
</evidence>
<dbReference type="PANTHER" id="PTHR11905">
    <property type="entry name" value="ADAM A DISINTEGRIN AND METALLOPROTEASE DOMAIN"/>
    <property type="match status" value="1"/>
</dbReference>
<dbReference type="InterPro" id="IPR001762">
    <property type="entry name" value="Disintegrin_dom"/>
</dbReference>
<dbReference type="Pfam" id="PF00200">
    <property type="entry name" value="Disintegrin"/>
    <property type="match status" value="1"/>
</dbReference>
<keyword evidence="6 8" id="KW-1015">Disulfide bond</keyword>
<comment type="subcellular location">
    <subcellularLocation>
        <location evidence="1">Membrane</location>
        <topology evidence="1">Single-pass membrane protein</topology>
    </subcellularLocation>
</comment>
<feature type="compositionally biased region" description="Polar residues" evidence="10">
    <location>
        <begin position="974"/>
        <end position="1010"/>
    </location>
</feature>
<dbReference type="SUPFAM" id="SSF57552">
    <property type="entry name" value="Blood coagulation inhibitor (disintegrin)"/>
    <property type="match status" value="1"/>
</dbReference>
<dbReference type="EMBL" id="HBUF01391429">
    <property type="protein sequence ID" value="CAG6733995.1"/>
    <property type="molecule type" value="Transcribed_RNA"/>
</dbReference>
<feature type="disulfide bond" evidence="8">
    <location>
        <begin position="715"/>
        <end position="724"/>
    </location>
</feature>
<keyword evidence="3" id="KW-1133">Transmembrane helix</keyword>
<dbReference type="CDD" id="cd00054">
    <property type="entry name" value="EGF_CA"/>
    <property type="match status" value="1"/>
</dbReference>
<feature type="compositionally biased region" description="Polar residues" evidence="10">
    <location>
        <begin position="1339"/>
        <end position="1379"/>
    </location>
</feature>
<organism evidence="15">
    <name type="scientific">Cacopsylla melanoneura</name>
    <dbReference type="NCBI Taxonomy" id="428564"/>
    <lineage>
        <taxon>Eukaryota</taxon>
        <taxon>Metazoa</taxon>
        <taxon>Ecdysozoa</taxon>
        <taxon>Arthropoda</taxon>
        <taxon>Hexapoda</taxon>
        <taxon>Insecta</taxon>
        <taxon>Pterygota</taxon>
        <taxon>Neoptera</taxon>
        <taxon>Paraneoptera</taxon>
        <taxon>Hemiptera</taxon>
        <taxon>Sternorrhyncha</taxon>
        <taxon>Psylloidea</taxon>
        <taxon>Psyllidae</taxon>
        <taxon>Psyllinae</taxon>
        <taxon>Cacopsylla</taxon>
    </lineage>
</organism>
<evidence type="ECO:0000256" key="1">
    <source>
        <dbReference type="ARBA" id="ARBA00004167"/>
    </source>
</evidence>
<dbReference type="SMART" id="SM00050">
    <property type="entry name" value="DISIN"/>
    <property type="match status" value="1"/>
</dbReference>
<feature type="region of interest" description="Disordered" evidence="10">
    <location>
        <begin position="788"/>
        <end position="852"/>
    </location>
</feature>
<proteinExistence type="predicted"/>
<dbReference type="GO" id="GO:0006509">
    <property type="term" value="P:membrane protein ectodomain proteolysis"/>
    <property type="evidence" value="ECO:0007669"/>
    <property type="project" value="TreeGrafter"/>
</dbReference>
<feature type="region of interest" description="Disordered" evidence="10">
    <location>
        <begin position="1327"/>
        <end position="1474"/>
    </location>
</feature>
<feature type="region of interest" description="Disordered" evidence="10">
    <location>
        <begin position="1488"/>
        <end position="1723"/>
    </location>
</feature>